<dbReference type="EC" id="2.7.1.170" evidence="1"/>
<keyword evidence="1" id="KW-0547">Nucleotide-binding</keyword>
<keyword evidence="1 2" id="KW-0418">Kinase</keyword>
<dbReference type="Proteomes" id="UP000325292">
    <property type="component" value="Chromosome"/>
</dbReference>
<comment type="pathway">
    <text evidence="1">Cell wall biogenesis; peptidoglycan recycling.</text>
</comment>
<organism evidence="2 3">
    <name type="scientific">Sulfobacillus thermotolerans</name>
    <dbReference type="NCBI Taxonomy" id="338644"/>
    <lineage>
        <taxon>Bacteria</taxon>
        <taxon>Bacillati</taxon>
        <taxon>Bacillota</taxon>
        <taxon>Clostridia</taxon>
        <taxon>Eubacteriales</taxon>
        <taxon>Clostridiales Family XVII. Incertae Sedis</taxon>
        <taxon>Sulfobacillus</taxon>
    </lineage>
</organism>
<keyword evidence="1" id="KW-0067">ATP-binding</keyword>
<gene>
    <name evidence="1" type="primary">anmK</name>
    <name evidence="2" type="ORF">BXT84_03105</name>
</gene>
<dbReference type="Gene3D" id="3.30.420.40">
    <property type="match status" value="2"/>
</dbReference>
<evidence type="ECO:0000313" key="2">
    <source>
        <dbReference type="EMBL" id="AUW93062.1"/>
    </source>
</evidence>
<keyword evidence="1" id="KW-0119">Carbohydrate metabolism</keyword>
<comment type="catalytic activity">
    <reaction evidence="1">
        <text>1,6-anhydro-N-acetyl-beta-muramate + ATP + H2O = N-acetyl-D-muramate 6-phosphate + ADP + H(+)</text>
        <dbReference type="Rhea" id="RHEA:24952"/>
        <dbReference type="ChEBI" id="CHEBI:15377"/>
        <dbReference type="ChEBI" id="CHEBI:15378"/>
        <dbReference type="ChEBI" id="CHEBI:30616"/>
        <dbReference type="ChEBI" id="CHEBI:58690"/>
        <dbReference type="ChEBI" id="CHEBI:58722"/>
        <dbReference type="ChEBI" id="CHEBI:456216"/>
        <dbReference type="EC" id="2.7.1.170"/>
    </reaction>
</comment>
<accession>A0ABM6RNX5</accession>
<dbReference type="HAMAP" id="MF_01270">
    <property type="entry name" value="AnhMurNAc_kinase"/>
    <property type="match status" value="1"/>
</dbReference>
<proteinExistence type="inferred from homology"/>
<dbReference type="PANTHER" id="PTHR30605">
    <property type="entry name" value="ANHYDRO-N-ACETYLMURAMIC ACID KINASE"/>
    <property type="match status" value="1"/>
</dbReference>
<comment type="pathway">
    <text evidence="1">Amino-sugar metabolism; 1,6-anhydro-N-acetylmuramate degradation.</text>
</comment>
<dbReference type="InterPro" id="IPR005338">
    <property type="entry name" value="Anhydro_N_Ac-Mur_kinase"/>
</dbReference>
<sequence length="393" mass="42194">MLAVSKFAIGLMTGTSIDGIDAALIEVVERSRLSFPEIKVANTLSVPFNSSQRNQILDVCSPDASVFAMGRVHVQLGQWLGDAVNQLIGAAGIPRESIAVIGMHGQTVAHYPSSESEIPGFTIQIGDAATLAARTGIGVVSQFRAMDMAFGGQGAPLVPYFDYAVLHSHEQDRVSLNIGGVANITVLSQGNELEDVMGFDTGPGNMVLDGMMELVTNGTAKYDKDGGLAGAGRANSKLVETWMTHPFFHRNPPKSTGREEFGRDYCRCLYQQMKSVSLDPADMLATVTDFVAESIAHGIQQVQAKPFVLIAAGGGIHNTTLMNNLARKLNLVNRWSSSDVFGIPSDFKEAIAFAYFAWQFLKGRPTNLPKVTGASQRVLQGMWTPAQKTGNAL</sequence>
<feature type="binding site" evidence="1">
    <location>
        <begin position="14"/>
        <end position="21"/>
    </location>
    <ligand>
        <name>ATP</name>
        <dbReference type="ChEBI" id="CHEBI:30616"/>
    </ligand>
</feature>
<protein>
    <recommendedName>
        <fullName evidence="1">Anhydro-N-acetylmuramic acid kinase</fullName>
        <ecNumber evidence="1">2.7.1.170</ecNumber>
    </recommendedName>
    <alternativeName>
        <fullName evidence="1">AnhMurNAc kinase</fullName>
    </alternativeName>
</protein>
<dbReference type="EMBL" id="CP019454">
    <property type="protein sequence ID" value="AUW93062.1"/>
    <property type="molecule type" value="Genomic_DNA"/>
</dbReference>
<keyword evidence="3" id="KW-1185">Reference proteome</keyword>
<comment type="function">
    <text evidence="1">Catalyzes the specific phosphorylation of 1,6-anhydro-N-acetylmuramic acid (anhMurNAc) with the simultaneous cleavage of the 1,6-anhydro ring, generating MurNAc-6-P. Is required for the utilization of anhMurNAc either imported from the medium or derived from its own cell wall murein, and thus plays a role in cell wall recycling.</text>
</comment>
<dbReference type="Pfam" id="PF03702">
    <property type="entry name" value="AnmK"/>
    <property type="match status" value="1"/>
</dbReference>
<evidence type="ECO:0000313" key="3">
    <source>
        <dbReference type="Proteomes" id="UP000325292"/>
    </source>
</evidence>
<dbReference type="GO" id="GO:0016301">
    <property type="term" value="F:kinase activity"/>
    <property type="evidence" value="ECO:0007669"/>
    <property type="project" value="UniProtKB-KW"/>
</dbReference>
<name>A0ABM6RNX5_9FIRM</name>
<dbReference type="NCBIfam" id="NF007148">
    <property type="entry name" value="PRK09585.3-2"/>
    <property type="match status" value="1"/>
</dbReference>
<dbReference type="PANTHER" id="PTHR30605:SF0">
    <property type="entry name" value="ANHYDRO-N-ACETYLMURAMIC ACID KINASE"/>
    <property type="match status" value="1"/>
</dbReference>
<dbReference type="CDD" id="cd24050">
    <property type="entry name" value="ASKHA_NBD_ANMK"/>
    <property type="match status" value="1"/>
</dbReference>
<dbReference type="InterPro" id="IPR043129">
    <property type="entry name" value="ATPase_NBD"/>
</dbReference>
<dbReference type="SUPFAM" id="SSF53067">
    <property type="entry name" value="Actin-like ATPase domain"/>
    <property type="match status" value="1"/>
</dbReference>
<keyword evidence="1" id="KW-0808">Transferase</keyword>
<comment type="similarity">
    <text evidence="1">Belongs to the anhydro-N-acetylmuramic acid kinase family.</text>
</comment>
<reference evidence="2 3" key="1">
    <citation type="journal article" date="2019" name="Sci. Rep.">
        <title>Sulfobacillus thermotolerans: new insights into resistance and metabolic capacities of acidophilic chemolithotrophs.</title>
        <authorList>
            <person name="Panyushkina A.E."/>
            <person name="Babenko V.V."/>
            <person name="Nikitina A.S."/>
            <person name="Selezneva O.V."/>
            <person name="Tsaplina I.A."/>
            <person name="Letarova M.A."/>
            <person name="Kostryukova E.S."/>
            <person name="Letarov A.V."/>
        </authorList>
    </citation>
    <scope>NUCLEOTIDE SEQUENCE [LARGE SCALE GENOMIC DNA]</scope>
    <source>
        <strain evidence="2 3">Kr1</strain>
    </source>
</reference>
<evidence type="ECO:0000256" key="1">
    <source>
        <dbReference type="HAMAP-Rule" id="MF_01270"/>
    </source>
</evidence>